<name>A0A809RFN0_9PROT</name>
<dbReference type="Proteomes" id="UP000463939">
    <property type="component" value="Chromosome"/>
</dbReference>
<dbReference type="AlphaFoldDB" id="A0A809RFN0"/>
<sequence>MKFFFRIFFKTLRLVLTPFMLLWEKMTTPKGVVRQPEVQQRIDQQCKNMAIYQFKTCPFCIKVRRELARLSLSIPLLDAQHDSQNKEALLQGGGRVQVPCLRIMDEQGKTVWIYESSEIIKYLHEHFA</sequence>
<accession>A0A809RFN0</accession>
<evidence type="ECO:0000313" key="3">
    <source>
        <dbReference type="Proteomes" id="UP000463939"/>
    </source>
</evidence>
<dbReference type="Gene3D" id="3.40.30.10">
    <property type="entry name" value="Glutaredoxin"/>
    <property type="match status" value="1"/>
</dbReference>
<feature type="domain" description="GST N-terminal" evidence="1">
    <location>
        <begin position="56"/>
        <end position="125"/>
    </location>
</feature>
<protein>
    <submittedName>
        <fullName evidence="2">Glutaredoxin</fullName>
    </submittedName>
</protein>
<dbReference type="InterPro" id="IPR004045">
    <property type="entry name" value="Glutathione_S-Trfase_N"/>
</dbReference>
<dbReference type="PROSITE" id="PS00195">
    <property type="entry name" value="GLUTAREDOXIN_1"/>
    <property type="match status" value="1"/>
</dbReference>
<dbReference type="PROSITE" id="PS51354">
    <property type="entry name" value="GLUTAREDOXIN_2"/>
    <property type="match status" value="1"/>
</dbReference>
<dbReference type="RefSeq" id="WP_162084533.1">
    <property type="nucleotide sequence ID" value="NZ_AP021881.1"/>
</dbReference>
<evidence type="ECO:0000259" key="1">
    <source>
        <dbReference type="Pfam" id="PF13409"/>
    </source>
</evidence>
<organism evidence="2 3">
    <name type="scientific">Sulfuriferula nivalis</name>
    <dbReference type="NCBI Taxonomy" id="2675298"/>
    <lineage>
        <taxon>Bacteria</taxon>
        <taxon>Pseudomonadati</taxon>
        <taxon>Pseudomonadota</taxon>
        <taxon>Betaproteobacteria</taxon>
        <taxon>Nitrosomonadales</taxon>
        <taxon>Sulfuricellaceae</taxon>
        <taxon>Sulfuriferula</taxon>
    </lineage>
</organism>
<reference evidence="3" key="1">
    <citation type="submission" date="2019-11" db="EMBL/GenBank/DDBJ databases">
        <title>Isolation and characterization of a novel species in the genus Sulfuriferula.</title>
        <authorList>
            <person name="Mochizuki J."/>
            <person name="Kojima H."/>
            <person name="Fukui M."/>
        </authorList>
    </citation>
    <scope>NUCLEOTIDE SEQUENCE [LARGE SCALE GENOMIC DNA]</scope>
    <source>
        <strain evidence="3">SGTM</strain>
    </source>
</reference>
<proteinExistence type="predicted"/>
<dbReference type="KEGG" id="sniv:SFSGTM_13470"/>
<dbReference type="SUPFAM" id="SSF52833">
    <property type="entry name" value="Thioredoxin-like"/>
    <property type="match status" value="1"/>
</dbReference>
<dbReference type="InterPro" id="IPR036249">
    <property type="entry name" value="Thioredoxin-like_sf"/>
</dbReference>
<keyword evidence="3" id="KW-1185">Reference proteome</keyword>
<gene>
    <name evidence="2" type="ORF">SFSGTM_13470</name>
</gene>
<dbReference type="EMBL" id="AP021881">
    <property type="protein sequence ID" value="BBP00639.1"/>
    <property type="molecule type" value="Genomic_DNA"/>
</dbReference>
<dbReference type="Pfam" id="PF13409">
    <property type="entry name" value="GST_N_2"/>
    <property type="match status" value="1"/>
</dbReference>
<evidence type="ECO:0000313" key="2">
    <source>
        <dbReference type="EMBL" id="BBP00639.1"/>
    </source>
</evidence>
<dbReference type="InterPro" id="IPR011767">
    <property type="entry name" value="GLR_AS"/>
</dbReference>